<evidence type="ECO:0000313" key="1">
    <source>
        <dbReference type="EMBL" id="MDT2731192.1"/>
    </source>
</evidence>
<evidence type="ECO:0000313" key="2">
    <source>
        <dbReference type="Proteomes" id="UP001180515"/>
    </source>
</evidence>
<proteinExistence type="predicted"/>
<comment type="caution">
    <text evidence="1">The sequence shown here is derived from an EMBL/GenBank/DDBJ whole genome shotgun (WGS) entry which is preliminary data.</text>
</comment>
<dbReference type="EMBL" id="JARQAG010000002">
    <property type="protein sequence ID" value="MDT2731192.1"/>
    <property type="molecule type" value="Genomic_DNA"/>
</dbReference>
<organism evidence="1 2">
    <name type="scientific">Streptococcus parauberis</name>
    <dbReference type="NCBI Taxonomy" id="1348"/>
    <lineage>
        <taxon>Bacteria</taxon>
        <taxon>Bacillati</taxon>
        <taxon>Bacillota</taxon>
        <taxon>Bacilli</taxon>
        <taxon>Lactobacillales</taxon>
        <taxon>Streptococcaceae</taxon>
        <taxon>Streptococcus</taxon>
    </lineage>
</organism>
<gene>
    <name evidence="1" type="ORF">P7G31_02840</name>
</gene>
<dbReference type="Proteomes" id="UP001180515">
    <property type="component" value="Unassembled WGS sequence"/>
</dbReference>
<accession>A0AAE4HUW7</accession>
<dbReference type="AlphaFoldDB" id="A0AAE4HUW7"/>
<protein>
    <submittedName>
        <fullName evidence="1">Uncharacterized protein</fullName>
    </submittedName>
</protein>
<name>A0AAE4HUW7_9STRE</name>
<sequence>MEVIGWHGTTEHAFKKISNSGFQYRKFTPGITPQRYPNDLGNGIYFFIPFGHDNGKIIASAYVSRYKDFIKFSNQTSYKLISCRLVLDDDKILDLNNEINISMINEFKEKYQTKLELVLNTISNNPAKTRALRHKNNFGLIVELFIQYIEFNKPEFIYQAVNKKTYTDLPQLPIIKNNNGHEICIRKIETIKEIGGE</sequence>
<dbReference type="RefSeq" id="WP_311981938.1">
    <property type="nucleotide sequence ID" value="NZ_JARQAG010000002.1"/>
</dbReference>
<reference evidence="1" key="1">
    <citation type="submission" date="2023-03" db="EMBL/GenBank/DDBJ databases">
        <authorList>
            <person name="Shen W."/>
            <person name="Cai J."/>
        </authorList>
    </citation>
    <scope>NUCLEOTIDE SEQUENCE</scope>
    <source>
        <strain evidence="1">P82-2</strain>
    </source>
</reference>